<keyword evidence="2" id="KW-1185">Reference proteome</keyword>
<comment type="caution">
    <text evidence="1">The sequence shown here is derived from an EMBL/GenBank/DDBJ whole genome shotgun (WGS) entry which is preliminary data.</text>
</comment>
<evidence type="ECO:0000313" key="2">
    <source>
        <dbReference type="Proteomes" id="UP000322245"/>
    </source>
</evidence>
<protein>
    <submittedName>
        <fullName evidence="1">Uncharacterized protein</fullName>
    </submittedName>
</protein>
<dbReference type="Proteomes" id="UP000322245">
    <property type="component" value="Unassembled WGS sequence"/>
</dbReference>
<accession>A0A5D3B5I2</accession>
<gene>
    <name evidence="1" type="ORF">B9479_001067</name>
</gene>
<dbReference type="EMBL" id="NIDF01000006">
    <property type="protein sequence ID" value="TYJ58242.1"/>
    <property type="molecule type" value="Genomic_DNA"/>
</dbReference>
<proteinExistence type="predicted"/>
<name>A0A5D3B5I2_9TREE</name>
<sequence length="113" mass="11978">MQELASKCHPCYGPRVEGDLPAEESDFVGSFDGCFNQNRPAIAAKNDFAKLHPSTFLHESIVGIAGQLEEDTGGKNFKAVNHGDTTCSDDWKAKDGGAGDGAFRGKVDTGLFG</sequence>
<dbReference type="AlphaFoldDB" id="A0A5D3B5I2"/>
<evidence type="ECO:0000313" key="1">
    <source>
        <dbReference type="EMBL" id="TYJ58242.1"/>
    </source>
</evidence>
<organism evidence="1 2">
    <name type="scientific">Cryptococcus floricola</name>
    <dbReference type="NCBI Taxonomy" id="2591691"/>
    <lineage>
        <taxon>Eukaryota</taxon>
        <taxon>Fungi</taxon>
        <taxon>Dikarya</taxon>
        <taxon>Basidiomycota</taxon>
        <taxon>Agaricomycotina</taxon>
        <taxon>Tremellomycetes</taxon>
        <taxon>Tremellales</taxon>
        <taxon>Cryptococcaceae</taxon>
        <taxon>Cryptococcus</taxon>
    </lineage>
</organism>
<reference evidence="1 2" key="1">
    <citation type="submission" date="2017-05" db="EMBL/GenBank/DDBJ databases">
        <title>The Genome Sequence of Tsuchiyaea wingfieldii DSM 27421.</title>
        <authorList>
            <person name="Cuomo C."/>
            <person name="Passer A."/>
            <person name="Billmyre B."/>
            <person name="Heitman J."/>
        </authorList>
    </citation>
    <scope>NUCLEOTIDE SEQUENCE [LARGE SCALE GENOMIC DNA]</scope>
    <source>
        <strain evidence="1 2">DSM 27421</strain>
    </source>
</reference>